<dbReference type="Gene3D" id="2.60.120.330">
    <property type="entry name" value="B-lactam Antibiotic, Isopenicillin N Synthase, Chain"/>
    <property type="match status" value="1"/>
</dbReference>
<dbReference type="AlphaFoldDB" id="A0AAV6HV00"/>
<dbReference type="InterPro" id="IPR026992">
    <property type="entry name" value="DIOX_N"/>
</dbReference>
<dbReference type="InterPro" id="IPR027443">
    <property type="entry name" value="IPNS-like_sf"/>
</dbReference>
<dbReference type="InterPro" id="IPR050295">
    <property type="entry name" value="Plant_2OG-oxidoreductases"/>
</dbReference>
<dbReference type="GO" id="GO:0046872">
    <property type="term" value="F:metal ion binding"/>
    <property type="evidence" value="ECO:0007669"/>
    <property type="project" value="UniProtKB-KW"/>
</dbReference>
<evidence type="ECO:0000259" key="5">
    <source>
        <dbReference type="PROSITE" id="PS51471"/>
    </source>
</evidence>
<name>A0AAV6HV00_9ERIC</name>
<keyword evidence="2 4" id="KW-0479">Metal-binding</keyword>
<dbReference type="PANTHER" id="PTHR47991">
    <property type="entry name" value="OXOGLUTARATE/IRON-DEPENDENT DIOXYGENASE"/>
    <property type="match status" value="1"/>
</dbReference>
<feature type="domain" description="Fe2OG dioxygenase" evidence="5">
    <location>
        <begin position="198"/>
        <end position="409"/>
    </location>
</feature>
<dbReference type="Proteomes" id="UP000823749">
    <property type="component" value="Chromosome 13"/>
</dbReference>
<proteinExistence type="inferred from homology"/>
<evidence type="ECO:0000256" key="4">
    <source>
        <dbReference type="RuleBase" id="RU003682"/>
    </source>
</evidence>
<sequence>MEISGEEQQQHIRVQSLAQNCKVQVPQQYVQLPEHRPNNAAAVKSIPIIDLSGSRTKVREEVGQACREWGAFHVSNHGFPIQLLDDMRRVGLNFFEDCPMTDKLTYSCDSNISFAAQGYGSRMLVSDDSVLDWRDYFDHHTLPLSRRDPSRWPHFPPNYRQVIAEYSDHMKALAQTLLSLISESLGLPSSRIEEAVGEFYQNITVSYYPPCPQPELTLGLQAHSDMGAITLLIQHDVMGLQVLKDDEWINVHPLSDAIVVLLADQTEIAPMDPNMVTDEELNKAENFLDDWGCIRDPAVTGVVSVESTSFREELAALPDVFTRNGQQQDINEEGLRSYTLDKKECCRDFFGDLGLSANLPTSDLALPLGSVRKQRFEIIITNGLYRSAQHRAITNASKARLSVATFHDPAKTTIISPASELITESSPPRFRQVTYGDYVSLWYTKGPEGKRNIDGLLI</sequence>
<dbReference type="InterPro" id="IPR044861">
    <property type="entry name" value="IPNS-like_FE2OG_OXY"/>
</dbReference>
<dbReference type="InterPro" id="IPR005123">
    <property type="entry name" value="Oxoglu/Fe-dep_dioxygenase_dom"/>
</dbReference>
<evidence type="ECO:0000313" key="7">
    <source>
        <dbReference type="Proteomes" id="UP000823749"/>
    </source>
</evidence>
<keyword evidence="4" id="KW-0560">Oxidoreductase</keyword>
<evidence type="ECO:0000256" key="3">
    <source>
        <dbReference type="ARBA" id="ARBA00023004"/>
    </source>
</evidence>
<comment type="caution">
    <text evidence="6">The sequence shown here is derived from an EMBL/GenBank/DDBJ whole genome shotgun (WGS) entry which is preliminary data.</text>
</comment>
<keyword evidence="7" id="KW-1185">Reference proteome</keyword>
<evidence type="ECO:0000313" key="6">
    <source>
        <dbReference type="EMBL" id="KAG5517800.1"/>
    </source>
</evidence>
<keyword evidence="3 4" id="KW-0408">Iron</keyword>
<dbReference type="PROSITE" id="PS51471">
    <property type="entry name" value="FE2OG_OXY"/>
    <property type="match status" value="1"/>
</dbReference>
<evidence type="ECO:0000256" key="1">
    <source>
        <dbReference type="ARBA" id="ARBA00008056"/>
    </source>
</evidence>
<evidence type="ECO:0000256" key="2">
    <source>
        <dbReference type="ARBA" id="ARBA00022723"/>
    </source>
</evidence>
<gene>
    <name evidence="6" type="ORF">RHGRI_038239</name>
</gene>
<dbReference type="Pfam" id="PF14226">
    <property type="entry name" value="DIOX_N"/>
    <property type="match status" value="1"/>
</dbReference>
<dbReference type="Pfam" id="PF03171">
    <property type="entry name" value="2OG-FeII_Oxy"/>
    <property type="match status" value="1"/>
</dbReference>
<protein>
    <recommendedName>
        <fullName evidence="5">Fe2OG dioxygenase domain-containing protein</fullName>
    </recommendedName>
</protein>
<accession>A0AAV6HV00</accession>
<dbReference type="EMBL" id="JACTNZ010000013">
    <property type="protein sequence ID" value="KAG5517800.1"/>
    <property type="molecule type" value="Genomic_DNA"/>
</dbReference>
<dbReference type="GO" id="GO:0016705">
    <property type="term" value="F:oxidoreductase activity, acting on paired donors, with incorporation or reduction of molecular oxygen"/>
    <property type="evidence" value="ECO:0007669"/>
    <property type="project" value="UniProtKB-ARBA"/>
</dbReference>
<reference evidence="6 7" key="1">
    <citation type="submission" date="2020-08" db="EMBL/GenBank/DDBJ databases">
        <title>Plant Genome Project.</title>
        <authorList>
            <person name="Zhang R.-G."/>
        </authorList>
    </citation>
    <scope>NUCLEOTIDE SEQUENCE [LARGE SCALE GENOMIC DNA]</scope>
    <source>
        <strain evidence="6">WSP0</strain>
        <tissue evidence="6">Leaf</tissue>
    </source>
</reference>
<dbReference type="SUPFAM" id="SSF51197">
    <property type="entry name" value="Clavaminate synthase-like"/>
    <property type="match status" value="2"/>
</dbReference>
<organism evidence="6 7">
    <name type="scientific">Rhododendron griersonianum</name>
    <dbReference type="NCBI Taxonomy" id="479676"/>
    <lineage>
        <taxon>Eukaryota</taxon>
        <taxon>Viridiplantae</taxon>
        <taxon>Streptophyta</taxon>
        <taxon>Embryophyta</taxon>
        <taxon>Tracheophyta</taxon>
        <taxon>Spermatophyta</taxon>
        <taxon>Magnoliopsida</taxon>
        <taxon>eudicotyledons</taxon>
        <taxon>Gunneridae</taxon>
        <taxon>Pentapetalae</taxon>
        <taxon>asterids</taxon>
        <taxon>Ericales</taxon>
        <taxon>Ericaceae</taxon>
        <taxon>Ericoideae</taxon>
        <taxon>Rhodoreae</taxon>
        <taxon>Rhododendron</taxon>
    </lineage>
</organism>
<comment type="similarity">
    <text evidence="1 4">Belongs to the iron/ascorbate-dependent oxidoreductase family.</text>
</comment>